<gene>
    <name evidence="1" type="ORF">FPQ14_00635</name>
</gene>
<sequence length="117" mass="13681">MNRLEITKRNEEKILNSFYSELNEQGFSFSVYDGELFNKVSSVDDILDLYHDLEMMSIHVKRGDYKASASFIFGNGEDGIYCMYDYSYSLQEKNLLTKTFNLIDELADERCERLALN</sequence>
<organism evidence="1 2">
    <name type="scientific">Gilliamella apicola</name>
    <dbReference type="NCBI Taxonomy" id="1196095"/>
    <lineage>
        <taxon>Bacteria</taxon>
        <taxon>Pseudomonadati</taxon>
        <taxon>Pseudomonadota</taxon>
        <taxon>Gammaproteobacteria</taxon>
        <taxon>Orbales</taxon>
        <taxon>Orbaceae</taxon>
        <taxon>Gilliamella</taxon>
    </lineage>
</organism>
<evidence type="ECO:0000313" key="1">
    <source>
        <dbReference type="EMBL" id="TSJ91807.1"/>
    </source>
</evidence>
<accession>A0A556RSC8</accession>
<dbReference type="Proteomes" id="UP000319138">
    <property type="component" value="Unassembled WGS sequence"/>
</dbReference>
<comment type="caution">
    <text evidence="1">The sequence shown here is derived from an EMBL/GenBank/DDBJ whole genome shotgun (WGS) entry which is preliminary data.</text>
</comment>
<reference evidence="1 2" key="1">
    <citation type="submission" date="2019-07" db="EMBL/GenBank/DDBJ databases">
        <title>Gilliamella genomes.</title>
        <authorList>
            <person name="Zheng H."/>
        </authorList>
    </citation>
    <scope>NUCLEOTIDE SEQUENCE [LARGE SCALE GENOMIC DNA]</scope>
    <source>
        <strain evidence="1 2">W8131</strain>
    </source>
</reference>
<dbReference type="RefSeq" id="WP_144187535.1">
    <property type="nucleotide sequence ID" value="NZ_VMHL01000001.1"/>
</dbReference>
<evidence type="ECO:0000313" key="2">
    <source>
        <dbReference type="Proteomes" id="UP000319138"/>
    </source>
</evidence>
<proteinExistence type="predicted"/>
<protein>
    <submittedName>
        <fullName evidence="1">Uncharacterized protein</fullName>
    </submittedName>
</protein>
<dbReference type="AlphaFoldDB" id="A0A556RSC8"/>
<name>A0A556RSC8_9GAMM</name>
<dbReference type="EMBL" id="VMHL01000001">
    <property type="protein sequence ID" value="TSJ91807.1"/>
    <property type="molecule type" value="Genomic_DNA"/>
</dbReference>